<dbReference type="EMBL" id="JANX01000045">
    <property type="protein sequence ID" value="KGM35153.1"/>
    <property type="molecule type" value="Genomic_DNA"/>
</dbReference>
<organism evidence="1 2">
    <name type="scientific">Inquilinus limosus MP06</name>
    <dbReference type="NCBI Taxonomy" id="1398085"/>
    <lineage>
        <taxon>Bacteria</taxon>
        <taxon>Pseudomonadati</taxon>
        <taxon>Pseudomonadota</taxon>
        <taxon>Alphaproteobacteria</taxon>
        <taxon>Rhodospirillales</taxon>
        <taxon>Rhodospirillaceae</taxon>
        <taxon>Inquilinus</taxon>
    </lineage>
</organism>
<dbReference type="Proteomes" id="UP000029995">
    <property type="component" value="Unassembled WGS sequence"/>
</dbReference>
<name>A0A0A0DB57_9PROT</name>
<protein>
    <recommendedName>
        <fullName evidence="3">DUF1127 domain-containing protein</fullName>
    </recommendedName>
</protein>
<dbReference type="AlphaFoldDB" id="A0A0A0DB57"/>
<dbReference type="RefSeq" id="WP_034833013.1">
    <property type="nucleotide sequence ID" value="NZ_JANX01000045.1"/>
</dbReference>
<sequence length="74" mass="7721">MTTACTDHAAIQPRASVPASRSGLRALIGAAASALGARRLPRLPIEALDDHMLRDIGVDGPAPASDPRDLLLRL</sequence>
<proteinExistence type="predicted"/>
<accession>A0A0A0DB57</accession>
<reference evidence="1 2" key="1">
    <citation type="submission" date="2014-01" db="EMBL/GenBank/DDBJ databases">
        <title>Genome sequence determination for a cystic fibrosis isolate, Inquilinus limosus.</title>
        <authorList>
            <person name="Pino M."/>
            <person name="Di Conza J."/>
            <person name="Gutkind G."/>
        </authorList>
    </citation>
    <scope>NUCLEOTIDE SEQUENCE [LARGE SCALE GENOMIC DNA]</scope>
    <source>
        <strain evidence="1 2">MP06</strain>
    </source>
</reference>
<evidence type="ECO:0008006" key="3">
    <source>
        <dbReference type="Google" id="ProtNLM"/>
    </source>
</evidence>
<evidence type="ECO:0000313" key="2">
    <source>
        <dbReference type="Proteomes" id="UP000029995"/>
    </source>
</evidence>
<evidence type="ECO:0000313" key="1">
    <source>
        <dbReference type="EMBL" id="KGM35153.1"/>
    </source>
</evidence>
<comment type="caution">
    <text evidence="1">The sequence shown here is derived from an EMBL/GenBank/DDBJ whole genome shotgun (WGS) entry which is preliminary data.</text>
</comment>
<gene>
    <name evidence="1" type="ORF">P409_06140</name>
</gene>